<dbReference type="InterPro" id="IPR001356">
    <property type="entry name" value="HD"/>
</dbReference>
<dbReference type="Gene3D" id="2.10.110.10">
    <property type="entry name" value="Cysteine Rich Protein"/>
    <property type="match status" value="2"/>
</dbReference>
<protein>
    <submittedName>
        <fullName evidence="15">Uncharacterized protein</fullName>
    </submittedName>
</protein>
<keyword evidence="5 10" id="KW-0440">LIM domain</keyword>
<evidence type="ECO:0000313" key="16">
    <source>
        <dbReference type="Proteomes" id="UP000663828"/>
    </source>
</evidence>
<evidence type="ECO:0000256" key="1">
    <source>
        <dbReference type="ARBA" id="ARBA00004123"/>
    </source>
</evidence>
<keyword evidence="8 9" id="KW-0539">Nucleus</keyword>
<accession>A0A814P9G0</accession>
<gene>
    <name evidence="15" type="ORF">XAT740_LOCUS18547</name>
</gene>
<comment type="subcellular location">
    <subcellularLocation>
        <location evidence="1 9 11">Nucleus</location>
    </subcellularLocation>
</comment>
<feature type="domain" description="LIM zinc-binding" evidence="13">
    <location>
        <begin position="28"/>
        <end position="86"/>
    </location>
</feature>
<evidence type="ECO:0000256" key="6">
    <source>
        <dbReference type="ARBA" id="ARBA00023125"/>
    </source>
</evidence>
<feature type="region of interest" description="Disordered" evidence="12">
    <location>
        <begin position="323"/>
        <end position="348"/>
    </location>
</feature>
<feature type="compositionally biased region" description="Acidic residues" evidence="12">
    <location>
        <begin position="247"/>
        <end position="261"/>
    </location>
</feature>
<feature type="region of interest" description="Disordered" evidence="12">
    <location>
        <begin position="211"/>
        <end position="274"/>
    </location>
</feature>
<evidence type="ECO:0000256" key="3">
    <source>
        <dbReference type="ARBA" id="ARBA00022737"/>
    </source>
</evidence>
<keyword evidence="16" id="KW-1185">Reference proteome</keyword>
<feature type="DNA-binding region" description="Homeobox" evidence="9">
    <location>
        <begin position="156"/>
        <end position="215"/>
    </location>
</feature>
<evidence type="ECO:0000256" key="2">
    <source>
        <dbReference type="ARBA" id="ARBA00022723"/>
    </source>
</evidence>
<dbReference type="GO" id="GO:0000981">
    <property type="term" value="F:DNA-binding transcription factor activity, RNA polymerase II-specific"/>
    <property type="evidence" value="ECO:0007669"/>
    <property type="project" value="InterPro"/>
</dbReference>
<evidence type="ECO:0000256" key="7">
    <source>
        <dbReference type="ARBA" id="ARBA00023155"/>
    </source>
</evidence>
<dbReference type="PANTHER" id="PTHR24208:SF128">
    <property type="entry name" value="LIM3, ISOFORM G"/>
    <property type="match status" value="1"/>
</dbReference>
<keyword evidence="4 10" id="KW-0862">Zinc</keyword>
<dbReference type="GO" id="GO:0005634">
    <property type="term" value="C:nucleus"/>
    <property type="evidence" value="ECO:0007669"/>
    <property type="project" value="UniProtKB-SubCell"/>
</dbReference>
<dbReference type="SUPFAM" id="SSF46689">
    <property type="entry name" value="Homeodomain-like"/>
    <property type="match status" value="1"/>
</dbReference>
<keyword evidence="6 9" id="KW-0238">DNA-binding</keyword>
<feature type="domain" description="Homeobox" evidence="14">
    <location>
        <begin position="154"/>
        <end position="214"/>
    </location>
</feature>
<evidence type="ECO:0000256" key="12">
    <source>
        <dbReference type="SAM" id="MobiDB-lite"/>
    </source>
</evidence>
<evidence type="ECO:0000259" key="13">
    <source>
        <dbReference type="PROSITE" id="PS50023"/>
    </source>
</evidence>
<dbReference type="Pfam" id="PF00412">
    <property type="entry name" value="LIM"/>
    <property type="match status" value="2"/>
</dbReference>
<dbReference type="FunFam" id="2.10.110.10:FF:000032">
    <property type="entry name" value="LIM/homeobox protein Lhx3"/>
    <property type="match status" value="1"/>
</dbReference>
<keyword evidence="3" id="KW-0677">Repeat</keyword>
<dbReference type="PROSITE" id="PS00027">
    <property type="entry name" value="HOMEOBOX_1"/>
    <property type="match status" value="1"/>
</dbReference>
<evidence type="ECO:0000313" key="15">
    <source>
        <dbReference type="EMBL" id="CAF1104761.1"/>
    </source>
</evidence>
<organism evidence="15 16">
    <name type="scientific">Adineta ricciae</name>
    <name type="common">Rotifer</name>
    <dbReference type="NCBI Taxonomy" id="249248"/>
    <lineage>
        <taxon>Eukaryota</taxon>
        <taxon>Metazoa</taxon>
        <taxon>Spiralia</taxon>
        <taxon>Gnathifera</taxon>
        <taxon>Rotifera</taxon>
        <taxon>Eurotatoria</taxon>
        <taxon>Bdelloidea</taxon>
        <taxon>Adinetida</taxon>
        <taxon>Adinetidae</taxon>
        <taxon>Adineta</taxon>
    </lineage>
</organism>
<evidence type="ECO:0000259" key="14">
    <source>
        <dbReference type="PROSITE" id="PS50071"/>
    </source>
</evidence>
<dbReference type="GO" id="GO:0000977">
    <property type="term" value="F:RNA polymerase II transcription regulatory region sequence-specific DNA binding"/>
    <property type="evidence" value="ECO:0007669"/>
    <property type="project" value="TreeGrafter"/>
</dbReference>
<dbReference type="EMBL" id="CAJNOR010001240">
    <property type="protein sequence ID" value="CAF1104761.1"/>
    <property type="molecule type" value="Genomic_DNA"/>
</dbReference>
<reference evidence="15" key="1">
    <citation type="submission" date="2021-02" db="EMBL/GenBank/DDBJ databases">
        <authorList>
            <person name="Nowell W R."/>
        </authorList>
    </citation>
    <scope>NUCLEOTIDE SEQUENCE</scope>
</reference>
<name>A0A814P9G0_ADIRI</name>
<dbReference type="InterPro" id="IPR050453">
    <property type="entry name" value="LIM_Homeobox_TF"/>
</dbReference>
<dbReference type="GO" id="GO:0030182">
    <property type="term" value="P:neuron differentiation"/>
    <property type="evidence" value="ECO:0007669"/>
    <property type="project" value="TreeGrafter"/>
</dbReference>
<dbReference type="PROSITE" id="PS50023">
    <property type="entry name" value="LIM_DOMAIN_2"/>
    <property type="match status" value="2"/>
</dbReference>
<proteinExistence type="predicted"/>
<dbReference type="SMART" id="SM00132">
    <property type="entry name" value="LIM"/>
    <property type="match status" value="2"/>
</dbReference>
<comment type="caution">
    <text evidence="15">The sequence shown here is derived from an EMBL/GenBank/DDBJ whole genome shotgun (WGS) entry which is preliminary data.</text>
</comment>
<dbReference type="InterPro" id="IPR001781">
    <property type="entry name" value="Znf_LIM"/>
</dbReference>
<dbReference type="InterPro" id="IPR017970">
    <property type="entry name" value="Homeobox_CS"/>
</dbReference>
<dbReference type="PROSITE" id="PS50071">
    <property type="entry name" value="HOMEOBOX_2"/>
    <property type="match status" value="1"/>
</dbReference>
<dbReference type="Pfam" id="PF00046">
    <property type="entry name" value="Homeodomain"/>
    <property type="match status" value="1"/>
</dbReference>
<evidence type="ECO:0000256" key="8">
    <source>
        <dbReference type="ARBA" id="ARBA00023242"/>
    </source>
</evidence>
<dbReference type="InterPro" id="IPR009057">
    <property type="entry name" value="Homeodomain-like_sf"/>
</dbReference>
<dbReference type="PANTHER" id="PTHR24208">
    <property type="entry name" value="LIM/HOMEOBOX PROTEIN LHX"/>
    <property type="match status" value="1"/>
</dbReference>
<feature type="domain" description="LIM zinc-binding" evidence="13">
    <location>
        <begin position="87"/>
        <end position="150"/>
    </location>
</feature>
<dbReference type="AlphaFoldDB" id="A0A814P9G0"/>
<dbReference type="PROSITE" id="PS00478">
    <property type="entry name" value="LIM_DOMAIN_1"/>
    <property type="match status" value="2"/>
</dbReference>
<evidence type="ECO:0000256" key="9">
    <source>
        <dbReference type="PROSITE-ProRule" id="PRU00108"/>
    </source>
</evidence>
<dbReference type="GO" id="GO:0046872">
    <property type="term" value="F:metal ion binding"/>
    <property type="evidence" value="ECO:0007669"/>
    <property type="project" value="UniProtKB-KW"/>
</dbReference>
<evidence type="ECO:0000256" key="5">
    <source>
        <dbReference type="ARBA" id="ARBA00023038"/>
    </source>
</evidence>
<evidence type="ECO:0000256" key="4">
    <source>
        <dbReference type="ARBA" id="ARBA00022833"/>
    </source>
</evidence>
<evidence type="ECO:0000256" key="11">
    <source>
        <dbReference type="RuleBase" id="RU000682"/>
    </source>
</evidence>
<feature type="compositionally biased region" description="Polar residues" evidence="12">
    <location>
        <begin position="323"/>
        <end position="336"/>
    </location>
</feature>
<dbReference type="SUPFAM" id="SSF57716">
    <property type="entry name" value="Glucocorticoid receptor-like (DNA-binding domain)"/>
    <property type="match status" value="1"/>
</dbReference>
<keyword evidence="2 10" id="KW-0479">Metal-binding</keyword>
<evidence type="ECO:0000256" key="10">
    <source>
        <dbReference type="PROSITE-ProRule" id="PRU00125"/>
    </source>
</evidence>
<dbReference type="Gene3D" id="1.10.10.60">
    <property type="entry name" value="Homeodomain-like"/>
    <property type="match status" value="1"/>
</dbReference>
<feature type="compositionally biased region" description="Basic residues" evidence="12">
    <location>
        <begin position="230"/>
        <end position="240"/>
    </location>
</feature>
<dbReference type="Proteomes" id="UP000663828">
    <property type="component" value="Unassembled WGS sequence"/>
</dbReference>
<sequence>MTFNAETNLVIENTYQTDLTNSTLAPVRTCFTCSLPICSEAVFRINGNHYHELCINCSECHIKLLDECYSRNGVIYCKQHYFNKFGNKCASCGYGVLPTEVIRRANDSVYHLQCFNCLICHRQLKTGDEFHIIDDEKLVCKFDYDTLRNKAFDDSNKRPRTTISQKQLDVLRQVYITTPKPPRHLRESLAIDTGLDMRVVQVWFQNRRAKEKRLKKDSNRRWPTTMRNQQTKKSKAKSQMKTREKDSSEEDNIGTSDDEFFEHEPDTSFPNAQTKESMYPDLQRPAHEFSSFTSTFTELNGPVIASSFPSMLESVRKYSFSTSSSVVTINDDQGSSPELEFNPIARQH</sequence>
<dbReference type="CDD" id="cd00086">
    <property type="entry name" value="homeodomain"/>
    <property type="match status" value="1"/>
</dbReference>
<dbReference type="SMART" id="SM00389">
    <property type="entry name" value="HOX"/>
    <property type="match status" value="1"/>
</dbReference>
<keyword evidence="7 9" id="KW-0371">Homeobox</keyword>